<evidence type="ECO:0000256" key="1">
    <source>
        <dbReference type="ARBA" id="ARBA00022729"/>
    </source>
</evidence>
<dbReference type="GO" id="GO:0030288">
    <property type="term" value="C:outer membrane-bounded periplasmic space"/>
    <property type="evidence" value="ECO:0007669"/>
    <property type="project" value="TreeGrafter"/>
</dbReference>
<dbReference type="SUPFAM" id="SSF140683">
    <property type="entry name" value="SP0561-like"/>
    <property type="match status" value="1"/>
</dbReference>
<keyword evidence="4" id="KW-1185">Reference proteome</keyword>
<evidence type="ECO:0000259" key="2">
    <source>
        <dbReference type="Pfam" id="PF08984"/>
    </source>
</evidence>
<reference evidence="3 4" key="1">
    <citation type="submission" date="2017-02" db="EMBL/GenBank/DDBJ databases">
        <authorList>
            <person name="Peterson S.W."/>
        </authorList>
    </citation>
    <scope>NUCLEOTIDE SEQUENCE [LARGE SCALE GENOMIC DNA]</scope>
    <source>
        <strain evidence="3 4">DSM 15102</strain>
    </source>
</reference>
<dbReference type="Pfam" id="PF08984">
    <property type="entry name" value="DUF1858"/>
    <property type="match status" value="1"/>
</dbReference>
<dbReference type="GO" id="GO:0030976">
    <property type="term" value="F:thiamine pyrophosphate binding"/>
    <property type="evidence" value="ECO:0007669"/>
    <property type="project" value="TreeGrafter"/>
</dbReference>
<dbReference type="SUPFAM" id="SSF53850">
    <property type="entry name" value="Periplasmic binding protein-like II"/>
    <property type="match status" value="1"/>
</dbReference>
<dbReference type="RefSeq" id="WP_087678935.1">
    <property type="nucleotide sequence ID" value="NZ_FUWV01000009.1"/>
</dbReference>
<evidence type="ECO:0000313" key="4">
    <source>
        <dbReference type="Proteomes" id="UP000196365"/>
    </source>
</evidence>
<dbReference type="Gene3D" id="3.40.190.10">
    <property type="entry name" value="Periplasmic binding protein-like II"/>
    <property type="match status" value="2"/>
</dbReference>
<dbReference type="InterPro" id="IPR015077">
    <property type="entry name" value="DUF1858"/>
</dbReference>
<dbReference type="OrthoDB" id="9766989at2"/>
<sequence length="406" mass="47120">MKNKYFNIKDSLYDITEKYEQAIDLLISIGLDQIKEEKMRSTLGKSISLEDVLKLKKINVDAFVAQLIEKIESTENDVYLSSKQKDVVKIIGILPCPVKIPLIEAFQKWLEEQNFDFSLEYELKAASIGMDWLEDALKETSEEKLPDILISAGFDIFFDKKLFNRYKEKNIFEDMTDLSQYNQEFDNDTIKLKDPNNQYSMIGVVPAVFLVNEKELKGRKKPTSWEDLLNPEFENSVSLPVRDFDLFHAILLNIYKLYGQEGIKRLAKTLQSSMHPSQMVKSYRKKSEKPVVTIMPYFFTKMLIPATSMTSIWPKEGAIISPIFLLSKKSKKEKLKPIVDFFASKQVGEILSHNGKFPSVHPEIDNRIQKENKYLWIGWDYIEKNDITSLIKKCEEIFESVVKGEK</sequence>
<keyword evidence="1" id="KW-0732">Signal</keyword>
<dbReference type="Proteomes" id="UP000196365">
    <property type="component" value="Unassembled WGS sequence"/>
</dbReference>
<accession>A0A1T4N225</accession>
<dbReference type="InterPro" id="IPR038062">
    <property type="entry name" value="ScdA-like_N_sf"/>
</dbReference>
<protein>
    <submittedName>
        <fullName evidence="3">ABC-type Fe3+ transport system, substrate-binding protein</fullName>
    </submittedName>
</protein>
<dbReference type="PANTHER" id="PTHR30006">
    <property type="entry name" value="THIAMINE-BINDING PERIPLASMIC PROTEIN-RELATED"/>
    <property type="match status" value="1"/>
</dbReference>
<dbReference type="GO" id="GO:0015888">
    <property type="term" value="P:thiamine transport"/>
    <property type="evidence" value="ECO:0007669"/>
    <property type="project" value="TreeGrafter"/>
</dbReference>
<dbReference type="AlphaFoldDB" id="A0A1T4N225"/>
<dbReference type="GO" id="GO:0030975">
    <property type="term" value="F:thiamine binding"/>
    <property type="evidence" value="ECO:0007669"/>
    <property type="project" value="TreeGrafter"/>
</dbReference>
<dbReference type="Gene3D" id="1.10.3910.10">
    <property type="entry name" value="SP0561-like"/>
    <property type="match status" value="1"/>
</dbReference>
<proteinExistence type="predicted"/>
<dbReference type="PANTHER" id="PTHR30006:SF2">
    <property type="entry name" value="ABC TRANSPORTER SUBSTRATE-BINDING PROTEIN"/>
    <property type="match status" value="1"/>
</dbReference>
<organism evidence="3 4">
    <name type="scientific">Garciella nitratireducens DSM 15102</name>
    <dbReference type="NCBI Taxonomy" id="1121911"/>
    <lineage>
        <taxon>Bacteria</taxon>
        <taxon>Bacillati</taxon>
        <taxon>Bacillota</taxon>
        <taxon>Clostridia</taxon>
        <taxon>Eubacteriales</taxon>
        <taxon>Eubacteriaceae</taxon>
        <taxon>Garciella</taxon>
    </lineage>
</organism>
<gene>
    <name evidence="3" type="ORF">SAMN02745973_01517</name>
</gene>
<dbReference type="EMBL" id="FUWV01000009">
    <property type="protein sequence ID" value="SJZ73065.1"/>
    <property type="molecule type" value="Genomic_DNA"/>
</dbReference>
<name>A0A1T4N225_9FIRM</name>
<evidence type="ECO:0000313" key="3">
    <source>
        <dbReference type="EMBL" id="SJZ73065.1"/>
    </source>
</evidence>
<dbReference type="Pfam" id="PF13343">
    <property type="entry name" value="SBP_bac_6"/>
    <property type="match status" value="1"/>
</dbReference>
<feature type="domain" description="DUF1858" evidence="2">
    <location>
        <begin position="8"/>
        <end position="64"/>
    </location>
</feature>